<dbReference type="AlphaFoldDB" id="A0A6M3IL26"/>
<accession>A0A6M3IL26</accession>
<sequence length="131" mass="15338">MNRQIQQNQSLINQRFKVDKSLYCIEICGGYCCLNLTLSYSPEELKLLKSIDGTIFSEIFKFVSVISVNNAQRYKYQCKLFKDDKCSIYENRPDMCKGFGEEYKAEDAVFCIYSDKFDTDYLTSKGRLKFD</sequence>
<dbReference type="Pfam" id="PF03692">
    <property type="entry name" value="CxxCxxCC"/>
    <property type="match status" value="1"/>
</dbReference>
<name>A0A6M3IL26_9ZZZZ</name>
<evidence type="ECO:0000313" key="1">
    <source>
        <dbReference type="EMBL" id="QJA57747.1"/>
    </source>
</evidence>
<organism evidence="1">
    <name type="scientific">viral metagenome</name>
    <dbReference type="NCBI Taxonomy" id="1070528"/>
    <lineage>
        <taxon>unclassified sequences</taxon>
        <taxon>metagenomes</taxon>
        <taxon>organismal metagenomes</taxon>
    </lineage>
</organism>
<dbReference type="InterPro" id="IPR005358">
    <property type="entry name" value="Puta_zinc/iron-chelating_dom"/>
</dbReference>
<protein>
    <submittedName>
        <fullName evidence="1">Putative zinc-or iron-chelating protein</fullName>
    </submittedName>
</protein>
<proteinExistence type="predicted"/>
<gene>
    <name evidence="1" type="ORF">MM415B01568_0006</name>
</gene>
<reference evidence="1" key="1">
    <citation type="submission" date="2020-03" db="EMBL/GenBank/DDBJ databases">
        <title>The deep terrestrial virosphere.</title>
        <authorList>
            <person name="Holmfeldt K."/>
            <person name="Nilsson E."/>
            <person name="Simone D."/>
            <person name="Lopez-Fernandez M."/>
            <person name="Wu X."/>
            <person name="de Brujin I."/>
            <person name="Lundin D."/>
            <person name="Andersson A."/>
            <person name="Bertilsson S."/>
            <person name="Dopson M."/>
        </authorList>
    </citation>
    <scope>NUCLEOTIDE SEQUENCE</scope>
    <source>
        <strain evidence="1">MM415B01568</strain>
    </source>
</reference>
<dbReference type="EMBL" id="MT141290">
    <property type="protein sequence ID" value="QJA57747.1"/>
    <property type="molecule type" value="Genomic_DNA"/>
</dbReference>